<name>A0ABP6X3M4_9FLAO</name>
<dbReference type="EMBL" id="BAABCY010000031">
    <property type="protein sequence ID" value="GAA3560957.1"/>
    <property type="molecule type" value="Genomic_DNA"/>
</dbReference>
<evidence type="ECO:0000313" key="2">
    <source>
        <dbReference type="EMBL" id="GAA3560957.1"/>
    </source>
</evidence>
<keyword evidence="3" id="KW-1185">Reference proteome</keyword>
<feature type="transmembrane region" description="Helical" evidence="1">
    <location>
        <begin position="7"/>
        <end position="24"/>
    </location>
</feature>
<keyword evidence="1" id="KW-0812">Transmembrane</keyword>
<organism evidence="2 3">
    <name type="scientific">Snuella lapsa</name>
    <dbReference type="NCBI Taxonomy" id="870481"/>
    <lineage>
        <taxon>Bacteria</taxon>
        <taxon>Pseudomonadati</taxon>
        <taxon>Bacteroidota</taxon>
        <taxon>Flavobacteriia</taxon>
        <taxon>Flavobacteriales</taxon>
        <taxon>Flavobacteriaceae</taxon>
        <taxon>Snuella</taxon>
    </lineage>
</organism>
<accession>A0ABP6X3M4</accession>
<gene>
    <name evidence="2" type="ORF">GCM10022395_09560</name>
</gene>
<keyword evidence="1" id="KW-1133">Transmembrane helix</keyword>
<dbReference type="Proteomes" id="UP001500954">
    <property type="component" value="Unassembled WGS sequence"/>
</dbReference>
<comment type="caution">
    <text evidence="2">The sequence shown here is derived from an EMBL/GenBank/DDBJ whole genome shotgun (WGS) entry which is preliminary data.</text>
</comment>
<proteinExistence type="predicted"/>
<sequence>MNLKKKIISTIGIAVMAMAMFFSINTVNSSNGDLDLVSLIGINTANAEEGASYTYCRCHSDGICYQGSLISFRKKCAVLDGSGWQDCMDYSNNCPL</sequence>
<evidence type="ECO:0000256" key="1">
    <source>
        <dbReference type="SAM" id="Phobius"/>
    </source>
</evidence>
<evidence type="ECO:0000313" key="3">
    <source>
        <dbReference type="Proteomes" id="UP001500954"/>
    </source>
</evidence>
<evidence type="ECO:0008006" key="4">
    <source>
        <dbReference type="Google" id="ProtNLM"/>
    </source>
</evidence>
<protein>
    <recommendedName>
        <fullName evidence="4">NVEALA family protein</fullName>
    </recommendedName>
</protein>
<dbReference type="RefSeq" id="WP_345004700.1">
    <property type="nucleotide sequence ID" value="NZ_BAABCY010000031.1"/>
</dbReference>
<keyword evidence="1" id="KW-0472">Membrane</keyword>
<reference evidence="3" key="1">
    <citation type="journal article" date="2019" name="Int. J. Syst. Evol. Microbiol.">
        <title>The Global Catalogue of Microorganisms (GCM) 10K type strain sequencing project: providing services to taxonomists for standard genome sequencing and annotation.</title>
        <authorList>
            <consortium name="The Broad Institute Genomics Platform"/>
            <consortium name="The Broad Institute Genome Sequencing Center for Infectious Disease"/>
            <person name="Wu L."/>
            <person name="Ma J."/>
        </authorList>
    </citation>
    <scope>NUCLEOTIDE SEQUENCE [LARGE SCALE GENOMIC DNA]</scope>
    <source>
        <strain evidence="3">JCM 17111</strain>
    </source>
</reference>